<feature type="transmembrane region" description="Helical" evidence="1">
    <location>
        <begin position="27"/>
        <end position="47"/>
    </location>
</feature>
<dbReference type="EMBL" id="JQGC01000002">
    <property type="protein sequence ID" value="KFL32421.1"/>
    <property type="molecule type" value="Genomic_DNA"/>
</dbReference>
<dbReference type="AlphaFoldDB" id="A0A087M6B8"/>
<dbReference type="Proteomes" id="UP000028981">
    <property type="component" value="Unassembled WGS sequence"/>
</dbReference>
<keyword evidence="1" id="KW-0472">Membrane</keyword>
<evidence type="ECO:0000313" key="2">
    <source>
        <dbReference type="EMBL" id="KFL32421.1"/>
    </source>
</evidence>
<gene>
    <name evidence="2" type="ORF">JP75_02360</name>
</gene>
<dbReference type="OrthoDB" id="9815400at2"/>
<keyword evidence="3" id="KW-1185">Reference proteome</keyword>
<evidence type="ECO:0008006" key="4">
    <source>
        <dbReference type="Google" id="ProtNLM"/>
    </source>
</evidence>
<protein>
    <recommendedName>
        <fullName evidence="4">HdeD family acid-resistance protein</fullName>
    </recommendedName>
</protein>
<keyword evidence="1" id="KW-0812">Transmembrane</keyword>
<dbReference type="Pfam" id="PF03729">
    <property type="entry name" value="DUF308"/>
    <property type="match status" value="1"/>
</dbReference>
<keyword evidence="1" id="KW-1133">Transmembrane helix</keyword>
<dbReference type="PANTHER" id="PTHR34989">
    <property type="entry name" value="PROTEIN HDED"/>
    <property type="match status" value="1"/>
</dbReference>
<sequence>MSISEDAAAQLYQEAVRNNVRKSSLRYLIQAGVMIVAGILAILFPVISSEALVLTIGWLLVISGLVQAVGFIFVHKGPFAGLQMVSVVLALLIGFLILRDPAQSLVTFSLLIVVFFMIEGISKTMWALTIRPLEGWIWVMLSGVLGVALSILLLLTIDTAATWLLALLVGVQLISIGASLFYLAWTVRKAAKT</sequence>
<proteinExistence type="predicted"/>
<feature type="transmembrane region" description="Helical" evidence="1">
    <location>
        <begin position="53"/>
        <end position="74"/>
    </location>
</feature>
<feature type="transmembrane region" description="Helical" evidence="1">
    <location>
        <begin position="81"/>
        <end position="98"/>
    </location>
</feature>
<name>A0A087M6B8_9HYPH</name>
<accession>A0A087M6B8</accession>
<dbReference type="RefSeq" id="WP_035078699.1">
    <property type="nucleotide sequence ID" value="NZ_JQGC01000002.1"/>
</dbReference>
<dbReference type="GO" id="GO:0005886">
    <property type="term" value="C:plasma membrane"/>
    <property type="evidence" value="ECO:0007669"/>
    <property type="project" value="TreeGrafter"/>
</dbReference>
<dbReference type="PANTHER" id="PTHR34989:SF1">
    <property type="entry name" value="PROTEIN HDED"/>
    <property type="match status" value="1"/>
</dbReference>
<evidence type="ECO:0000256" key="1">
    <source>
        <dbReference type="SAM" id="Phobius"/>
    </source>
</evidence>
<dbReference type="InterPro" id="IPR005325">
    <property type="entry name" value="DUF308_memb"/>
</dbReference>
<comment type="caution">
    <text evidence="2">The sequence shown here is derived from an EMBL/GenBank/DDBJ whole genome shotgun (WGS) entry which is preliminary data.</text>
</comment>
<feature type="transmembrane region" description="Helical" evidence="1">
    <location>
        <begin position="104"/>
        <end position="121"/>
    </location>
</feature>
<evidence type="ECO:0000313" key="3">
    <source>
        <dbReference type="Proteomes" id="UP000028981"/>
    </source>
</evidence>
<reference evidence="2 3" key="1">
    <citation type="submission" date="2014-08" db="EMBL/GenBank/DDBJ databases">
        <authorList>
            <person name="Hassan Y.I."/>
            <person name="Lepp D."/>
            <person name="Zhou T."/>
        </authorList>
    </citation>
    <scope>NUCLEOTIDE SEQUENCE [LARGE SCALE GENOMIC DNA]</scope>
    <source>
        <strain evidence="2 3">IFO13584</strain>
    </source>
</reference>
<dbReference type="InterPro" id="IPR052712">
    <property type="entry name" value="Acid_resist_chaperone_HdeD"/>
</dbReference>
<feature type="transmembrane region" description="Helical" evidence="1">
    <location>
        <begin position="163"/>
        <end position="185"/>
    </location>
</feature>
<organism evidence="2 3">
    <name type="scientific">Devosia riboflavina</name>
    <dbReference type="NCBI Taxonomy" id="46914"/>
    <lineage>
        <taxon>Bacteria</taxon>
        <taxon>Pseudomonadati</taxon>
        <taxon>Pseudomonadota</taxon>
        <taxon>Alphaproteobacteria</taxon>
        <taxon>Hyphomicrobiales</taxon>
        <taxon>Devosiaceae</taxon>
        <taxon>Devosia</taxon>
    </lineage>
</organism>
<dbReference type="STRING" id="46914.JP75_02360"/>
<feature type="transmembrane region" description="Helical" evidence="1">
    <location>
        <begin position="133"/>
        <end position="157"/>
    </location>
</feature>